<feature type="transmembrane region" description="Helical" evidence="8">
    <location>
        <begin position="298"/>
        <end position="317"/>
    </location>
</feature>
<keyword evidence="4 8" id="KW-1003">Cell membrane</keyword>
<keyword evidence="6 8" id="KW-1133">Transmembrane helix</keyword>
<comment type="function">
    <text evidence="8">Uptake of L-lactate across the membrane. Can also transport D-lactate and glycolate.</text>
</comment>
<feature type="transmembrane region" description="Helical" evidence="8">
    <location>
        <begin position="72"/>
        <end position="94"/>
    </location>
</feature>
<evidence type="ECO:0000256" key="1">
    <source>
        <dbReference type="ARBA" id="ARBA00004651"/>
    </source>
</evidence>
<organism evidence="9 10">
    <name type="scientific">Rhodocytophaga rosea</name>
    <dbReference type="NCBI Taxonomy" id="2704465"/>
    <lineage>
        <taxon>Bacteria</taxon>
        <taxon>Pseudomonadati</taxon>
        <taxon>Bacteroidota</taxon>
        <taxon>Cytophagia</taxon>
        <taxon>Cytophagales</taxon>
        <taxon>Rhodocytophagaceae</taxon>
        <taxon>Rhodocytophaga</taxon>
    </lineage>
</organism>
<dbReference type="GO" id="GO:0005886">
    <property type="term" value="C:plasma membrane"/>
    <property type="evidence" value="ECO:0007669"/>
    <property type="project" value="UniProtKB-SubCell"/>
</dbReference>
<evidence type="ECO:0000256" key="5">
    <source>
        <dbReference type="ARBA" id="ARBA00022692"/>
    </source>
</evidence>
<reference evidence="9 10" key="1">
    <citation type="submission" date="2020-01" db="EMBL/GenBank/DDBJ databases">
        <authorList>
            <person name="Kim M.K."/>
        </authorList>
    </citation>
    <scope>NUCLEOTIDE SEQUENCE [LARGE SCALE GENOMIC DNA]</scope>
    <source>
        <strain evidence="9 10">172606-1</strain>
    </source>
</reference>
<feature type="transmembrane region" description="Helical" evidence="8">
    <location>
        <begin position="222"/>
        <end position="239"/>
    </location>
</feature>
<comment type="subcellular location">
    <subcellularLocation>
        <location evidence="1 8">Cell membrane</location>
        <topology evidence="1 8">Multi-pass membrane protein</topology>
    </subcellularLocation>
</comment>
<feature type="transmembrane region" description="Helical" evidence="8">
    <location>
        <begin position="557"/>
        <end position="577"/>
    </location>
</feature>
<evidence type="ECO:0000256" key="6">
    <source>
        <dbReference type="ARBA" id="ARBA00022989"/>
    </source>
</evidence>
<accession>A0A6C0GCK5</accession>
<dbReference type="PANTHER" id="PTHR30003">
    <property type="entry name" value="L-LACTATE PERMEASE"/>
    <property type="match status" value="1"/>
</dbReference>
<feature type="transmembrane region" description="Helical" evidence="8">
    <location>
        <begin position="251"/>
        <end position="268"/>
    </location>
</feature>
<dbReference type="AlphaFoldDB" id="A0A6C0GCK5"/>
<feature type="transmembrane region" description="Helical" evidence="8">
    <location>
        <begin position="421"/>
        <end position="443"/>
    </location>
</feature>
<dbReference type="KEGG" id="rhoz:GXP67_02980"/>
<dbReference type="EMBL" id="CP048222">
    <property type="protein sequence ID" value="QHT65701.1"/>
    <property type="molecule type" value="Genomic_DNA"/>
</dbReference>
<keyword evidence="5 8" id="KW-0812">Transmembrane</keyword>
<dbReference type="NCBIfam" id="TIGR00795">
    <property type="entry name" value="lctP"/>
    <property type="match status" value="1"/>
</dbReference>
<evidence type="ECO:0000256" key="2">
    <source>
        <dbReference type="ARBA" id="ARBA00010100"/>
    </source>
</evidence>
<dbReference type="Pfam" id="PF02652">
    <property type="entry name" value="Lactate_perm"/>
    <property type="match status" value="1"/>
</dbReference>
<gene>
    <name evidence="9" type="ORF">GXP67_02980</name>
</gene>
<dbReference type="RefSeq" id="WP_162441781.1">
    <property type="nucleotide sequence ID" value="NZ_CP048222.1"/>
</dbReference>
<protein>
    <recommendedName>
        <fullName evidence="8">L-lactate permease</fullName>
    </recommendedName>
</protein>
<dbReference type="GO" id="GO:0015129">
    <property type="term" value="F:lactate transmembrane transporter activity"/>
    <property type="evidence" value="ECO:0007669"/>
    <property type="project" value="UniProtKB-UniRule"/>
</dbReference>
<evidence type="ECO:0000256" key="8">
    <source>
        <dbReference type="RuleBase" id="RU365092"/>
    </source>
</evidence>
<evidence type="ECO:0000256" key="7">
    <source>
        <dbReference type="ARBA" id="ARBA00023136"/>
    </source>
</evidence>
<keyword evidence="7 8" id="KW-0472">Membrane</keyword>
<evidence type="ECO:0000313" key="10">
    <source>
        <dbReference type="Proteomes" id="UP000480178"/>
    </source>
</evidence>
<evidence type="ECO:0000313" key="9">
    <source>
        <dbReference type="EMBL" id="QHT65701.1"/>
    </source>
</evidence>
<keyword evidence="3 8" id="KW-0813">Transport</keyword>
<feature type="transmembrane region" description="Helical" evidence="8">
    <location>
        <begin position="43"/>
        <end position="66"/>
    </location>
</feature>
<feature type="transmembrane region" description="Helical" evidence="8">
    <location>
        <begin position="198"/>
        <end position="216"/>
    </location>
</feature>
<sequence length="594" mass="63874">MNWTQLTDPLNQIALSAFVAAIPIFFIFWALAIQKMKGYKASLLTVFIAILFAVILYGMPVNLALLSTLHGALYGLFPICWIIIGAVFLYNITVQSGQFEVIKNFMASITPDRRLQGLLIAFSFGAFLEGATGFGAPIAISAAMLVGLGFNPLYAAGICLIANTAPVAFGAVGTPIIMASQVSDIPEMAISQMVGRTLPILSVIIPFYLVILMAGYKKSIEVLPAIIVSGVSFAFFQWFSSNYLGPMLPDVIAGLASIISLMVLLKYWKPKTLWRFSEEPQQTIDTELKYTTGQVVRAWSPFIIMTVMVIAWGLAPVKAALNSMGIIKFAIPGLQDAILKADGSPLVIKPFEFNYLSTPGTALLIAAIISLPFIGLSFKSGAKVYLATLNQLKFPIITIASVVGFAFIANNSGMSNTMAMALASTGVLFPFFSPMLGWLGVFLTGSDTSANALFCKLQYTSAETLGIDPVVTVSANASGGVTGKMISPQSIAIGSAAVGLVGKESDLLRFTVKHSFIMLFVICILTILQAYVITWIIPTYEMMLAATAAASDISKGFMYLLILALVIVTIALVVYVLNRNRSKEEVQTVYSKVE</sequence>
<feature type="transmembrane region" description="Helical" evidence="8">
    <location>
        <begin position="390"/>
        <end position="409"/>
    </location>
</feature>
<feature type="transmembrane region" description="Helical" evidence="8">
    <location>
        <begin position="12"/>
        <end position="31"/>
    </location>
</feature>
<feature type="transmembrane region" description="Helical" evidence="8">
    <location>
        <begin position="154"/>
        <end position="177"/>
    </location>
</feature>
<dbReference type="GO" id="GO:0015295">
    <property type="term" value="F:solute:proton symporter activity"/>
    <property type="evidence" value="ECO:0007669"/>
    <property type="project" value="TreeGrafter"/>
</dbReference>
<evidence type="ECO:0000256" key="3">
    <source>
        <dbReference type="ARBA" id="ARBA00022448"/>
    </source>
</evidence>
<dbReference type="PANTHER" id="PTHR30003:SF0">
    <property type="entry name" value="GLYCOLATE PERMEASE GLCA-RELATED"/>
    <property type="match status" value="1"/>
</dbReference>
<feature type="transmembrane region" description="Helical" evidence="8">
    <location>
        <begin position="115"/>
        <end position="148"/>
    </location>
</feature>
<dbReference type="InterPro" id="IPR003804">
    <property type="entry name" value="Lactate_perm"/>
</dbReference>
<name>A0A6C0GCK5_9BACT</name>
<evidence type="ECO:0000256" key="4">
    <source>
        <dbReference type="ARBA" id="ARBA00022475"/>
    </source>
</evidence>
<proteinExistence type="inferred from homology"/>
<comment type="similarity">
    <text evidence="2 8">Belongs to the lactate permease family.</text>
</comment>
<feature type="transmembrane region" description="Helical" evidence="8">
    <location>
        <begin position="516"/>
        <end position="537"/>
    </location>
</feature>
<keyword evidence="10" id="KW-1185">Reference proteome</keyword>
<feature type="transmembrane region" description="Helical" evidence="8">
    <location>
        <begin position="360"/>
        <end position="378"/>
    </location>
</feature>
<dbReference type="Proteomes" id="UP000480178">
    <property type="component" value="Chromosome"/>
</dbReference>